<proteinExistence type="predicted"/>
<name>A0A0F9DN03_9ZZZZ</name>
<organism evidence="1">
    <name type="scientific">marine sediment metagenome</name>
    <dbReference type="NCBI Taxonomy" id="412755"/>
    <lineage>
        <taxon>unclassified sequences</taxon>
        <taxon>metagenomes</taxon>
        <taxon>ecological metagenomes</taxon>
    </lineage>
</organism>
<accession>A0A0F9DN03</accession>
<reference evidence="1" key="1">
    <citation type="journal article" date="2015" name="Nature">
        <title>Complex archaea that bridge the gap between prokaryotes and eukaryotes.</title>
        <authorList>
            <person name="Spang A."/>
            <person name="Saw J.H."/>
            <person name="Jorgensen S.L."/>
            <person name="Zaremba-Niedzwiedzka K."/>
            <person name="Martijn J."/>
            <person name="Lind A.E."/>
            <person name="van Eijk R."/>
            <person name="Schleper C."/>
            <person name="Guy L."/>
            <person name="Ettema T.J."/>
        </authorList>
    </citation>
    <scope>NUCLEOTIDE SEQUENCE</scope>
</reference>
<feature type="non-terminal residue" evidence="1">
    <location>
        <position position="191"/>
    </location>
</feature>
<sequence length="191" mass="21360">MRNCARAGIILGLAIAAASPAQAGQDGPSLSRDGAYWRGPQRTPGAFLSRSPAATDVTVVCDRWPDGSDLRRFGLDAIRLSGARTDHEKCLAVYRWVRRWMIYFSKDRKYGGAPVEKLISPHRKGGYVDQPLKLLNVYGVHHCDGQTRVVEAVWRALGYRAQKVVRGGHTVVGCHYRDYDDVERWHLLDVS</sequence>
<protein>
    <submittedName>
        <fullName evidence="1">Uncharacterized protein</fullName>
    </submittedName>
</protein>
<gene>
    <name evidence="1" type="ORF">LCGC14_2469150</name>
</gene>
<comment type="caution">
    <text evidence="1">The sequence shown here is derived from an EMBL/GenBank/DDBJ whole genome shotgun (WGS) entry which is preliminary data.</text>
</comment>
<dbReference type="EMBL" id="LAZR01038621">
    <property type="protein sequence ID" value="KKL19071.1"/>
    <property type="molecule type" value="Genomic_DNA"/>
</dbReference>
<dbReference type="AlphaFoldDB" id="A0A0F9DN03"/>
<evidence type="ECO:0000313" key="1">
    <source>
        <dbReference type="EMBL" id="KKL19071.1"/>
    </source>
</evidence>